<organism evidence="1 2">
    <name type="scientific">Clostridium neuense</name>
    <dbReference type="NCBI Taxonomy" id="1728934"/>
    <lineage>
        <taxon>Bacteria</taxon>
        <taxon>Bacillati</taxon>
        <taxon>Bacillota</taxon>
        <taxon>Clostridia</taxon>
        <taxon>Eubacteriales</taxon>
        <taxon>Clostridiaceae</taxon>
        <taxon>Clostridium</taxon>
    </lineage>
</organism>
<protein>
    <recommendedName>
        <fullName evidence="3">Acylphosphatase</fullName>
    </recommendedName>
</protein>
<sequence>MIVKGILKNIDYGAFGRNINGIEVLAEEIGDEYYILEVVHKEEEEKFLNIFYNIMKEQFKVDYPFEEFKEIWGDGYFTVDKSQLEIKERQ</sequence>
<evidence type="ECO:0000313" key="2">
    <source>
        <dbReference type="Proteomes" id="UP001623592"/>
    </source>
</evidence>
<keyword evidence="2" id="KW-1185">Reference proteome</keyword>
<name>A0ABW8TAU9_9CLOT</name>
<gene>
    <name evidence="1" type="ORF">ACJDT4_00285</name>
</gene>
<reference evidence="1 2" key="1">
    <citation type="submission" date="2024-11" db="EMBL/GenBank/DDBJ databases">
        <authorList>
            <person name="Heng Y.C."/>
            <person name="Lim A.C.H."/>
            <person name="Lee J.K.Y."/>
            <person name="Kittelmann S."/>
        </authorList>
    </citation>
    <scope>NUCLEOTIDE SEQUENCE [LARGE SCALE GENOMIC DNA]</scope>
    <source>
        <strain evidence="1 2">WILCCON 0114</strain>
    </source>
</reference>
<accession>A0ABW8TAU9</accession>
<dbReference type="EMBL" id="JBJIAA010000001">
    <property type="protein sequence ID" value="MFL0248842.1"/>
    <property type="molecule type" value="Genomic_DNA"/>
</dbReference>
<dbReference type="RefSeq" id="WP_406785521.1">
    <property type="nucleotide sequence ID" value="NZ_JBJIAA010000001.1"/>
</dbReference>
<proteinExistence type="predicted"/>
<evidence type="ECO:0000313" key="1">
    <source>
        <dbReference type="EMBL" id="MFL0248842.1"/>
    </source>
</evidence>
<comment type="caution">
    <text evidence="1">The sequence shown here is derived from an EMBL/GenBank/DDBJ whole genome shotgun (WGS) entry which is preliminary data.</text>
</comment>
<dbReference type="Proteomes" id="UP001623592">
    <property type="component" value="Unassembled WGS sequence"/>
</dbReference>
<evidence type="ECO:0008006" key="3">
    <source>
        <dbReference type="Google" id="ProtNLM"/>
    </source>
</evidence>